<reference evidence="4" key="3">
    <citation type="submission" date="2014-05" db="EMBL/GenBank/DDBJ databases">
        <authorList>
            <person name="Aslett M.A."/>
            <person name="De Silva N."/>
        </authorList>
    </citation>
    <scope>NUCLEOTIDE SEQUENCE</scope>
    <source>
        <strain evidence="4">17X</strain>
    </source>
</reference>
<protein>
    <submittedName>
        <fullName evidence="3">Citrate synthase-like protein, putative</fullName>
    </submittedName>
</protein>
<gene>
    <name evidence="4" type="ORF">PY17X_0109400</name>
    <name evidence="3" type="ORF">PYYM_0108800</name>
</gene>
<dbReference type="VEuPathDB" id="PlasmoDB:Py17XNL_000104755"/>
<name>A0A078JZP5_PLAYE</name>
<reference evidence="4" key="4">
    <citation type="submission" date="2019-05" db="EMBL/GenBank/DDBJ databases">
        <authorList>
            <consortium name="Pathogen Informatics"/>
        </authorList>
    </citation>
    <scope>NUCLEOTIDE SEQUENCE</scope>
    <source>
        <strain evidence="4">17X</strain>
    </source>
</reference>
<evidence type="ECO:0000313" key="4">
    <source>
        <dbReference type="EMBL" id="VTZ71518.1"/>
    </source>
</evidence>
<organism evidence="3 6">
    <name type="scientific">Plasmodium yoelii</name>
    <dbReference type="NCBI Taxonomy" id="5861"/>
    <lineage>
        <taxon>Eukaryota</taxon>
        <taxon>Sar</taxon>
        <taxon>Alveolata</taxon>
        <taxon>Apicomplexa</taxon>
        <taxon>Aconoidasida</taxon>
        <taxon>Haemosporida</taxon>
        <taxon>Plasmodiidae</taxon>
        <taxon>Plasmodium</taxon>
        <taxon>Plasmodium (Vinckeia)</taxon>
    </lineage>
</organism>
<dbReference type="InterPro" id="IPR016142">
    <property type="entry name" value="Citrate_synth-like_lrg_a-sub"/>
</dbReference>
<dbReference type="PANTHER" id="PTHR11739:SF4">
    <property type="entry name" value="CITRATE SYNTHASE, PEROXISOMAL"/>
    <property type="match status" value="1"/>
</dbReference>
<dbReference type="EMBL" id="LK934629">
    <property type="protein sequence ID" value="CDU15923.1"/>
    <property type="molecule type" value="Genomic_DNA"/>
</dbReference>
<dbReference type="GO" id="GO:0046912">
    <property type="term" value="F:acyltransferase activity, acyl groups converted into alkyl on transfer"/>
    <property type="evidence" value="ECO:0007669"/>
    <property type="project" value="InterPro"/>
</dbReference>
<keyword evidence="2" id="KW-0808">Transferase</keyword>
<dbReference type="RefSeq" id="XP_729056.1">
    <property type="nucleotide sequence ID" value="XM_723963.1"/>
</dbReference>
<dbReference type="AlphaFoldDB" id="A0A078JZP5"/>
<dbReference type="PANTHER" id="PTHR11739">
    <property type="entry name" value="CITRATE SYNTHASE"/>
    <property type="match status" value="1"/>
</dbReference>
<proteinExistence type="inferred from homology"/>
<dbReference type="KEGG" id="pyo:PY17X_0109400"/>
<dbReference type="GO" id="GO:0006099">
    <property type="term" value="P:tricarboxylic acid cycle"/>
    <property type="evidence" value="ECO:0007669"/>
    <property type="project" value="TreeGrafter"/>
</dbReference>
<dbReference type="Proteomes" id="UP000072874">
    <property type="component" value="Chromosome 1"/>
</dbReference>
<accession>A0A078JZP5</accession>
<dbReference type="Proteomes" id="UP000072904">
    <property type="component" value="Chromosome 1"/>
</dbReference>
<dbReference type="GeneID" id="3801609"/>
<sequence length="447" mass="54113">MNMFKKNICRVYENIFLSLKKENINFKKKYFCNCEKNDVNKINFTKYKKENGHTFSHLFLETEIYFEFKGNVFYRGQCLRSLCEMSTFDEIVFLLLYKRMPNKTELDEYKNYLKKEYIRFVENEKNIIKIMKILKNNNLLELIRICILNLSLFEENNKDINLDYYKILAISLRLLSIFYSQNNLCENIFTNKEYDNVCLFILQNYSNNNMLKNNFPKLKCNENKDVEKVDKIMDKREALKTDKEKLLNVLLTLICENNINENTFLLRLISNMNEKNNYFNIYLCAITFYIDIFKNINFDLSFKSFLNLDIYSKEYTEDDINDKIMNIPNVDLFFYKNNFFLKKKNILKRYLIDYCNNQSQQNVYILNHFTKIEDFFLKYKNKHPSPYYYFMLTFYLLDISIDLLPTIYFLSRLPSIIAHINEQKQNKKIVKYSSVYVGNISTDMYNP</sequence>
<dbReference type="VEuPathDB" id="PlasmoDB:PYYM_0108800"/>
<comment type="similarity">
    <text evidence="1">Belongs to the citrate synthase family.</text>
</comment>
<dbReference type="Gene3D" id="1.10.230.10">
    <property type="entry name" value="Cytochrome P450-Terp, domain 2"/>
    <property type="match status" value="1"/>
</dbReference>
<dbReference type="VEuPathDB" id="PlasmoDB:PY17X_0109400"/>
<evidence type="ECO:0000256" key="1">
    <source>
        <dbReference type="ARBA" id="ARBA00010566"/>
    </source>
</evidence>
<dbReference type="Gene3D" id="1.10.580.10">
    <property type="entry name" value="Citrate Synthase, domain 1"/>
    <property type="match status" value="2"/>
</dbReference>
<reference evidence="5 6" key="1">
    <citation type="journal article" date="2014" name="BMC Biol.">
        <title>A comprehensive evaluation of rodent malaria parasite genomes and gene expression.</title>
        <authorList>
            <person name="Otto T.D."/>
            <person name="Bohme U."/>
            <person name="Jackson A.P."/>
            <person name="Hunt M."/>
            <person name="Franke-Fayard B."/>
            <person name="Hoeijmakers W.A."/>
            <person name="Religa A.A."/>
            <person name="Robertson L."/>
            <person name="Sanders M."/>
            <person name="Ogun S.A."/>
            <person name="Cunningham D."/>
            <person name="Erhart A."/>
            <person name="Billker O."/>
            <person name="Khan S.M."/>
            <person name="Stunnenberg H.G."/>
            <person name="Langhorne J."/>
            <person name="Holder A.A."/>
            <person name="Waters A.P."/>
            <person name="Newbold C.I."/>
            <person name="Pain A."/>
            <person name="Berriman M."/>
            <person name="Janse C.J."/>
        </authorList>
    </citation>
    <scope>NUCLEOTIDE SEQUENCE [LARGE SCALE GENOMIC DNA]</scope>
    <source>
        <strain evidence="4 5">17X</strain>
        <strain evidence="3 6">YM</strain>
    </source>
</reference>
<dbReference type="Pfam" id="PF00285">
    <property type="entry name" value="Citrate_synt"/>
    <property type="match status" value="2"/>
</dbReference>
<dbReference type="InterPro" id="IPR002020">
    <property type="entry name" value="Citrate_synthase"/>
</dbReference>
<dbReference type="OrthoDB" id="435022at2759"/>
<dbReference type="GO" id="GO:0005975">
    <property type="term" value="P:carbohydrate metabolic process"/>
    <property type="evidence" value="ECO:0007669"/>
    <property type="project" value="TreeGrafter"/>
</dbReference>
<dbReference type="GO" id="GO:0005759">
    <property type="term" value="C:mitochondrial matrix"/>
    <property type="evidence" value="ECO:0007669"/>
    <property type="project" value="TreeGrafter"/>
</dbReference>
<dbReference type="VEuPathDB" id="PlasmoDB:PY01324"/>
<evidence type="ECO:0000256" key="2">
    <source>
        <dbReference type="ARBA" id="ARBA00022679"/>
    </source>
</evidence>
<dbReference type="SUPFAM" id="SSF48256">
    <property type="entry name" value="Citrate synthase"/>
    <property type="match status" value="1"/>
</dbReference>
<dbReference type="EMBL" id="LM993655">
    <property type="protein sequence ID" value="VTZ71518.1"/>
    <property type="molecule type" value="Genomic_DNA"/>
</dbReference>
<reference evidence="3" key="2">
    <citation type="submission" date="2014-05" db="EMBL/GenBank/DDBJ databases">
        <authorList>
            <person name="Aslett A.Martin."/>
            <person name="De Silva Nishadi"/>
        </authorList>
    </citation>
    <scope>NUCLEOTIDE SEQUENCE</scope>
    <source>
        <strain evidence="3">YM</strain>
    </source>
</reference>
<dbReference type="InterPro" id="IPR036969">
    <property type="entry name" value="Citrate_synthase_sf"/>
</dbReference>
<evidence type="ECO:0000313" key="5">
    <source>
        <dbReference type="Proteomes" id="UP000072874"/>
    </source>
</evidence>
<dbReference type="OMA" id="FFIMRLL"/>
<evidence type="ECO:0000313" key="3">
    <source>
        <dbReference type="EMBL" id="CDU15923.1"/>
    </source>
</evidence>
<dbReference type="InterPro" id="IPR016143">
    <property type="entry name" value="Citrate_synth-like_sm_a-sub"/>
</dbReference>
<evidence type="ECO:0000313" key="6">
    <source>
        <dbReference type="Proteomes" id="UP000072904"/>
    </source>
</evidence>